<evidence type="ECO:0000313" key="3">
    <source>
        <dbReference type="EMBL" id="KAL2269388.1"/>
    </source>
</evidence>
<dbReference type="Pfam" id="PF13489">
    <property type="entry name" value="Methyltransf_23"/>
    <property type="match status" value="1"/>
</dbReference>
<sequence>MSASHAHAHGHGHSHGHGAEGPSTVSQNKEYFDKEAADYDKKHGETQNKLIGEIRSRLGFIGVQRVEEGGAREKKGAEEGPGNGRTVRVLDYACGTGLVSRALAPYATQCVGIDLSESMVATYNRQAENQGLEPSMMRAYQGNLCDPQDEDPAAFASPEFTEFDVAAVGLGFHHFDDPALAARRLAARLRPGGVLVILDFLPHAKPDASHPASSTITHHGFSEQHIRGIFEQAGVGKDFALDELETEFHFTKPDGFEMHRRIFIARGTRA</sequence>
<dbReference type="GeneID" id="98122390"/>
<dbReference type="PANTHER" id="PTHR43591:SF108">
    <property type="entry name" value="S-ADENOSYL-L-METHIONINE-DEPENDENT METHYLTRANSFERASE"/>
    <property type="match status" value="1"/>
</dbReference>
<accession>A0ABR4DGA5</accession>
<keyword evidence="4" id="KW-1185">Reference proteome</keyword>
<proteinExistence type="inferred from homology"/>
<reference evidence="3 4" key="1">
    <citation type="journal article" date="2024" name="Commun. Biol.">
        <title>Comparative genomic analysis of thermophilic fungi reveals convergent evolutionary adaptations and gene losses.</title>
        <authorList>
            <person name="Steindorff A.S."/>
            <person name="Aguilar-Pontes M.V."/>
            <person name="Robinson A.J."/>
            <person name="Andreopoulos B."/>
            <person name="LaButti K."/>
            <person name="Kuo A."/>
            <person name="Mondo S."/>
            <person name="Riley R."/>
            <person name="Otillar R."/>
            <person name="Haridas S."/>
            <person name="Lipzen A."/>
            <person name="Grimwood J."/>
            <person name="Schmutz J."/>
            <person name="Clum A."/>
            <person name="Reid I.D."/>
            <person name="Moisan M.C."/>
            <person name="Butler G."/>
            <person name="Nguyen T.T.M."/>
            <person name="Dewar K."/>
            <person name="Conant G."/>
            <person name="Drula E."/>
            <person name="Henrissat B."/>
            <person name="Hansel C."/>
            <person name="Singer S."/>
            <person name="Hutchinson M.I."/>
            <person name="de Vries R.P."/>
            <person name="Natvig D.O."/>
            <person name="Powell A.J."/>
            <person name="Tsang A."/>
            <person name="Grigoriev I.V."/>
        </authorList>
    </citation>
    <scope>NUCLEOTIDE SEQUENCE [LARGE SCALE GENOMIC DNA]</scope>
    <source>
        <strain evidence="3 4">ATCC 22073</strain>
    </source>
</reference>
<protein>
    <recommendedName>
        <fullName evidence="5">S-adenosyl-L-methionine-dependent methyltransferase</fullName>
    </recommendedName>
</protein>
<dbReference type="SUPFAM" id="SSF53335">
    <property type="entry name" value="S-adenosyl-L-methionine-dependent methyltransferases"/>
    <property type="match status" value="1"/>
</dbReference>
<name>A0ABR4DGA5_9PEZI</name>
<comment type="similarity">
    <text evidence="1">Belongs to the methyltransferase superfamily. LaeA methyltransferase family.</text>
</comment>
<dbReference type="EMBL" id="JAZGUE010000002">
    <property type="protein sequence ID" value="KAL2269388.1"/>
    <property type="molecule type" value="Genomic_DNA"/>
</dbReference>
<dbReference type="Proteomes" id="UP001600064">
    <property type="component" value="Unassembled WGS sequence"/>
</dbReference>
<dbReference type="InterPro" id="IPR029063">
    <property type="entry name" value="SAM-dependent_MTases_sf"/>
</dbReference>
<feature type="compositionally biased region" description="Basic residues" evidence="2">
    <location>
        <begin position="1"/>
        <end position="16"/>
    </location>
</feature>
<dbReference type="RefSeq" id="XP_070868112.1">
    <property type="nucleotide sequence ID" value="XM_071007746.1"/>
</dbReference>
<evidence type="ECO:0008006" key="5">
    <source>
        <dbReference type="Google" id="ProtNLM"/>
    </source>
</evidence>
<feature type="region of interest" description="Disordered" evidence="2">
    <location>
        <begin position="1"/>
        <end position="25"/>
    </location>
</feature>
<evidence type="ECO:0000313" key="4">
    <source>
        <dbReference type="Proteomes" id="UP001600064"/>
    </source>
</evidence>
<comment type="caution">
    <text evidence="3">The sequence shown here is derived from an EMBL/GenBank/DDBJ whole genome shotgun (WGS) entry which is preliminary data.</text>
</comment>
<evidence type="ECO:0000256" key="1">
    <source>
        <dbReference type="ARBA" id="ARBA00038158"/>
    </source>
</evidence>
<dbReference type="PANTHER" id="PTHR43591">
    <property type="entry name" value="METHYLTRANSFERASE"/>
    <property type="match status" value="1"/>
</dbReference>
<gene>
    <name evidence="3" type="ORF">VTJ83DRAFT_1572</name>
</gene>
<organism evidence="3 4">
    <name type="scientific">Remersonia thermophila</name>
    <dbReference type="NCBI Taxonomy" id="72144"/>
    <lineage>
        <taxon>Eukaryota</taxon>
        <taxon>Fungi</taxon>
        <taxon>Dikarya</taxon>
        <taxon>Ascomycota</taxon>
        <taxon>Pezizomycotina</taxon>
        <taxon>Sordariomycetes</taxon>
        <taxon>Sordariomycetidae</taxon>
        <taxon>Sordariales</taxon>
        <taxon>Sordariales incertae sedis</taxon>
        <taxon>Remersonia</taxon>
    </lineage>
</organism>
<evidence type="ECO:0000256" key="2">
    <source>
        <dbReference type="SAM" id="MobiDB-lite"/>
    </source>
</evidence>
<dbReference type="CDD" id="cd02440">
    <property type="entry name" value="AdoMet_MTases"/>
    <property type="match status" value="1"/>
</dbReference>
<dbReference type="Gene3D" id="3.40.50.150">
    <property type="entry name" value="Vaccinia Virus protein VP39"/>
    <property type="match status" value="1"/>
</dbReference>